<reference evidence="2 3" key="1">
    <citation type="journal article" date="2018" name="Cell">
        <title>The Chara Genome: Secondary Complexity and Implications for Plant Terrestrialization.</title>
        <authorList>
            <person name="Nishiyama T."/>
            <person name="Sakayama H."/>
            <person name="Vries J.D."/>
            <person name="Buschmann H."/>
            <person name="Saint-Marcoux D."/>
            <person name="Ullrich K.K."/>
            <person name="Haas F.B."/>
            <person name="Vanderstraeten L."/>
            <person name="Becker D."/>
            <person name="Lang D."/>
            <person name="Vosolsobe S."/>
            <person name="Rombauts S."/>
            <person name="Wilhelmsson P.K.I."/>
            <person name="Janitza P."/>
            <person name="Kern R."/>
            <person name="Heyl A."/>
            <person name="Rumpler F."/>
            <person name="Villalobos L.I.A.C."/>
            <person name="Clay J.M."/>
            <person name="Skokan R."/>
            <person name="Toyoda A."/>
            <person name="Suzuki Y."/>
            <person name="Kagoshima H."/>
            <person name="Schijlen E."/>
            <person name="Tajeshwar N."/>
            <person name="Catarino B."/>
            <person name="Hetherington A.J."/>
            <person name="Saltykova A."/>
            <person name="Bonnot C."/>
            <person name="Breuninger H."/>
            <person name="Symeonidi A."/>
            <person name="Radhakrishnan G.V."/>
            <person name="Van Nieuwerburgh F."/>
            <person name="Deforce D."/>
            <person name="Chang C."/>
            <person name="Karol K.G."/>
            <person name="Hedrich R."/>
            <person name="Ulvskov P."/>
            <person name="Glockner G."/>
            <person name="Delwiche C.F."/>
            <person name="Petrasek J."/>
            <person name="Van de Peer Y."/>
            <person name="Friml J."/>
            <person name="Beilby M."/>
            <person name="Dolan L."/>
            <person name="Kohara Y."/>
            <person name="Sugano S."/>
            <person name="Fujiyama A."/>
            <person name="Delaux P.-M."/>
            <person name="Quint M."/>
            <person name="TheiBen G."/>
            <person name="Hagemann M."/>
            <person name="Harholt J."/>
            <person name="Dunand C."/>
            <person name="Zachgo S."/>
            <person name="Langdale J."/>
            <person name="Maumus F."/>
            <person name="Straeten D.V.D."/>
            <person name="Gould S.B."/>
            <person name="Rensing S.A."/>
        </authorList>
    </citation>
    <scope>NUCLEOTIDE SEQUENCE [LARGE SCALE GENOMIC DNA]</scope>
    <source>
        <strain evidence="2 3">S276</strain>
    </source>
</reference>
<sequence>MEDGLHHLSTAELVEFVCNHKFKFRSASVEEILRKLVRRAVDLIQEKDPEADEDGGGDAEHYSEERMALAEELASLYNPQLYDLLMSVLSSPSTGTRVSAGATYFLALLTAGTSSNAEALRTRMTNKTGVVRLITLLSAASSSVRFNALLVLVNLLRHCPDVHAEVLRLGGLRKIAMMFGEAVEEPQQNICLTALLCLCESKLAAIPAELLRMGAVGKVLSWIGSRRTSKRVAHKALASLASLVDLDGATRKAMFEQQAVVPLLSLLRRAKTEELLVPALELLALFCGEKEIGNEPRTQCLQVAGYEIVMELAQRATESSILIQALRVLCVSTEVDDRVSVRVQSHPTFLRHLEELLVSEERTSPEETRDPMQVEEEGDSSHSCSIPSASDVGTMIRFLSACMSKWAGEKAEHAGPSIENGGTELAVDMSEGGRMMTEE</sequence>
<dbReference type="Gene3D" id="1.25.10.10">
    <property type="entry name" value="Leucine-rich Repeat Variant"/>
    <property type="match status" value="2"/>
</dbReference>
<evidence type="ECO:0000313" key="2">
    <source>
        <dbReference type="EMBL" id="GBG68598.1"/>
    </source>
</evidence>
<dbReference type="InterPro" id="IPR016024">
    <property type="entry name" value="ARM-type_fold"/>
</dbReference>
<gene>
    <name evidence="2" type="ORF">CBR_g3142</name>
</gene>
<dbReference type="AlphaFoldDB" id="A0A388KEW5"/>
<name>A0A388KEW5_CHABU</name>
<accession>A0A388KEW5</accession>
<feature type="region of interest" description="Disordered" evidence="1">
    <location>
        <begin position="360"/>
        <end position="387"/>
    </location>
</feature>
<evidence type="ECO:0000256" key="1">
    <source>
        <dbReference type="SAM" id="MobiDB-lite"/>
    </source>
</evidence>
<organism evidence="2 3">
    <name type="scientific">Chara braunii</name>
    <name type="common">Braun's stonewort</name>
    <dbReference type="NCBI Taxonomy" id="69332"/>
    <lineage>
        <taxon>Eukaryota</taxon>
        <taxon>Viridiplantae</taxon>
        <taxon>Streptophyta</taxon>
        <taxon>Charophyceae</taxon>
        <taxon>Charales</taxon>
        <taxon>Characeae</taxon>
        <taxon>Chara</taxon>
    </lineage>
</organism>
<protein>
    <submittedName>
        <fullName evidence="2">Uncharacterized protein</fullName>
    </submittedName>
</protein>
<dbReference type="EMBL" id="BFEA01000102">
    <property type="protein sequence ID" value="GBG68598.1"/>
    <property type="molecule type" value="Genomic_DNA"/>
</dbReference>
<comment type="caution">
    <text evidence="2">The sequence shown here is derived from an EMBL/GenBank/DDBJ whole genome shotgun (WGS) entry which is preliminary data.</text>
</comment>
<dbReference type="Gramene" id="GBG68598">
    <property type="protein sequence ID" value="GBG68598"/>
    <property type="gene ID" value="CBR_g3142"/>
</dbReference>
<dbReference type="InterPro" id="IPR011989">
    <property type="entry name" value="ARM-like"/>
</dbReference>
<dbReference type="OMA" id="ESACCKE"/>
<feature type="compositionally biased region" description="Basic and acidic residues" evidence="1">
    <location>
        <begin position="360"/>
        <end position="372"/>
    </location>
</feature>
<proteinExistence type="predicted"/>
<dbReference type="SUPFAM" id="SSF48371">
    <property type="entry name" value="ARM repeat"/>
    <property type="match status" value="1"/>
</dbReference>
<evidence type="ECO:0000313" key="3">
    <source>
        <dbReference type="Proteomes" id="UP000265515"/>
    </source>
</evidence>
<keyword evidence="3" id="KW-1185">Reference proteome</keyword>
<dbReference type="OrthoDB" id="1870741at2759"/>
<dbReference type="Proteomes" id="UP000265515">
    <property type="component" value="Unassembled WGS sequence"/>
</dbReference>